<comment type="similarity">
    <text evidence="1">Belongs to the bacterial reverse transcriptase family.</text>
</comment>
<reference evidence="2" key="1">
    <citation type="submission" date="2022-03" db="EMBL/GenBank/DDBJ databases">
        <title>De novo assembled genomes of Belliella spp. (Cyclobacteriaceae) strains.</title>
        <authorList>
            <person name="Szabo A."/>
            <person name="Korponai K."/>
            <person name="Felfoldi T."/>
        </authorList>
    </citation>
    <scope>NUCLEOTIDE SEQUENCE</scope>
    <source>
        <strain evidence="2">DSM 111904</strain>
    </source>
</reference>
<keyword evidence="2" id="KW-0808">Transferase</keyword>
<evidence type="ECO:0000313" key="3">
    <source>
        <dbReference type="Proteomes" id="UP001165489"/>
    </source>
</evidence>
<feature type="non-terminal residue" evidence="2">
    <location>
        <position position="1"/>
    </location>
</feature>
<organism evidence="2 3">
    <name type="scientific">Belliella filtrata</name>
    <dbReference type="NCBI Taxonomy" id="2923435"/>
    <lineage>
        <taxon>Bacteria</taxon>
        <taxon>Pseudomonadati</taxon>
        <taxon>Bacteroidota</taxon>
        <taxon>Cytophagia</taxon>
        <taxon>Cytophagales</taxon>
        <taxon>Cyclobacteriaceae</taxon>
        <taxon>Belliella</taxon>
    </lineage>
</organism>
<dbReference type="Proteomes" id="UP001165489">
    <property type="component" value="Unassembled WGS sequence"/>
</dbReference>
<dbReference type="EMBL" id="JAKZGP010000026">
    <property type="protein sequence ID" value="MCH7409916.1"/>
    <property type="molecule type" value="Genomic_DNA"/>
</dbReference>
<dbReference type="InterPro" id="IPR043502">
    <property type="entry name" value="DNA/RNA_pol_sf"/>
</dbReference>
<dbReference type="RefSeq" id="WP_241348286.1">
    <property type="nucleotide sequence ID" value="NZ_JAKZGP010000026.1"/>
</dbReference>
<proteinExistence type="inferred from homology"/>
<keyword evidence="2" id="KW-0548">Nucleotidyltransferase</keyword>
<accession>A0ABS9V0H3</accession>
<dbReference type="SUPFAM" id="SSF56672">
    <property type="entry name" value="DNA/RNA polymerases"/>
    <property type="match status" value="1"/>
</dbReference>
<protein>
    <submittedName>
        <fullName evidence="2">Reverse transcriptase domain-containing protein</fullName>
    </submittedName>
</protein>
<gene>
    <name evidence="2" type="ORF">MM239_10965</name>
</gene>
<dbReference type="PANTHER" id="PTHR34047">
    <property type="entry name" value="NUCLEAR INTRON MATURASE 1, MITOCHONDRIAL-RELATED"/>
    <property type="match status" value="1"/>
</dbReference>
<name>A0ABS9V0H3_9BACT</name>
<keyword evidence="3" id="KW-1185">Reference proteome</keyword>
<evidence type="ECO:0000256" key="1">
    <source>
        <dbReference type="ARBA" id="ARBA00034120"/>
    </source>
</evidence>
<dbReference type="InterPro" id="IPR051083">
    <property type="entry name" value="GrpII_Intron_Splice-Mob/Def"/>
</dbReference>
<evidence type="ECO:0000313" key="2">
    <source>
        <dbReference type="EMBL" id="MCH7409916.1"/>
    </source>
</evidence>
<dbReference type="PANTHER" id="PTHR34047:SF8">
    <property type="entry name" value="PROTEIN YKFC"/>
    <property type="match status" value="1"/>
</dbReference>
<comment type="caution">
    <text evidence="2">The sequence shown here is derived from an EMBL/GenBank/DDBJ whole genome shotgun (WGS) entry which is preliminary data.</text>
</comment>
<sequence length="62" mass="6988">VVQQAISQILTGLYEPQFSDHSYGFRPSGGAHQALKKCRDYITGGYSYAVDLDLEKFFDKVK</sequence>
<dbReference type="GO" id="GO:0003964">
    <property type="term" value="F:RNA-directed DNA polymerase activity"/>
    <property type="evidence" value="ECO:0007669"/>
    <property type="project" value="UniProtKB-KW"/>
</dbReference>
<keyword evidence="2" id="KW-0695">RNA-directed DNA polymerase</keyword>